<evidence type="ECO:0000256" key="5">
    <source>
        <dbReference type="ARBA" id="ARBA00022679"/>
    </source>
</evidence>
<comment type="caution">
    <text evidence="14">The sequence shown here is derived from an EMBL/GenBank/DDBJ whole genome shotgun (WGS) entry which is preliminary data.</text>
</comment>
<evidence type="ECO:0000256" key="1">
    <source>
        <dbReference type="ARBA" id="ARBA00000085"/>
    </source>
</evidence>
<dbReference type="InterPro" id="IPR005467">
    <property type="entry name" value="His_kinase_dom"/>
</dbReference>
<keyword evidence="15" id="KW-1185">Reference proteome</keyword>
<evidence type="ECO:0000313" key="14">
    <source>
        <dbReference type="EMBL" id="PLW69596.1"/>
    </source>
</evidence>
<dbReference type="Pfam" id="PF00672">
    <property type="entry name" value="HAMP"/>
    <property type="match status" value="1"/>
</dbReference>
<dbReference type="PANTHER" id="PTHR45436:SF8">
    <property type="entry name" value="HISTIDINE KINASE"/>
    <property type="match status" value="1"/>
</dbReference>
<evidence type="ECO:0000256" key="2">
    <source>
        <dbReference type="ARBA" id="ARBA00004370"/>
    </source>
</evidence>
<dbReference type="InterPro" id="IPR036890">
    <property type="entry name" value="HATPase_C_sf"/>
</dbReference>
<keyword evidence="6 11" id="KW-0812">Transmembrane</keyword>
<sequence length="443" mass="48307">MAIRWLKTVNFQFAALSTLVFTVFTLLLSAFIYYTVSAGMERELRDHIISETAQLLGDYYDSGSDELRHDIVERRERAPNSRLKYTLVNDQGVTVFDRIELPPIAGWSYISRTNAPELLLLTTPLEGGFRLGVAASTRGLSEFSGAIKRSTGLMITAVLFFSLAAGAILSSRFLKQVERLRNITEQVGAQSLSARIPLLGVGDDFEQLAVTINKMLERIEKLVADVQNVSVNIAHDMRTPLGRLRQQLDQLEGLELPQEANELLQRAICTLEETMGTFAALMRIAEMESGSTGIEREPVDLSTLIANLHETYSAIAEDNGQQLSCNATSGLVVQGDKALITQMLANLIENAITHNCAGVAISISAMGQAEGVEVVVADDGLGISEALRSEVLKPFFQVDRSRQSRGSGLGLSLAARIAERHGAAMELADNAPGLAVRILFKRT</sequence>
<dbReference type="SMART" id="SM00387">
    <property type="entry name" value="HATPase_c"/>
    <property type="match status" value="1"/>
</dbReference>
<dbReference type="Pfam" id="PF02518">
    <property type="entry name" value="HATPase_c"/>
    <property type="match status" value="1"/>
</dbReference>
<dbReference type="SUPFAM" id="SSF55874">
    <property type="entry name" value="ATPase domain of HSP90 chaperone/DNA topoisomerase II/histidine kinase"/>
    <property type="match status" value="1"/>
</dbReference>
<keyword evidence="9" id="KW-0902">Two-component regulatory system</keyword>
<dbReference type="Gene3D" id="1.10.287.130">
    <property type="match status" value="1"/>
</dbReference>
<evidence type="ECO:0000313" key="15">
    <source>
        <dbReference type="Proteomes" id="UP000235005"/>
    </source>
</evidence>
<evidence type="ECO:0000256" key="7">
    <source>
        <dbReference type="ARBA" id="ARBA00022777"/>
    </source>
</evidence>
<reference evidence="14 15" key="1">
    <citation type="submission" date="2018-01" db="EMBL/GenBank/DDBJ databases">
        <title>The draft genome sequence of Halioglobus lutimaris HF004.</title>
        <authorList>
            <person name="Du Z.-J."/>
            <person name="Shi M.-J."/>
        </authorList>
    </citation>
    <scope>NUCLEOTIDE SEQUENCE [LARGE SCALE GENOMIC DNA]</scope>
    <source>
        <strain evidence="14 15">HF004</strain>
    </source>
</reference>
<dbReference type="PRINTS" id="PR00344">
    <property type="entry name" value="BCTRLSENSOR"/>
</dbReference>
<gene>
    <name evidence="14" type="ORF">C0039_06180</name>
</gene>
<feature type="domain" description="Histidine kinase" evidence="12">
    <location>
        <begin position="232"/>
        <end position="443"/>
    </location>
</feature>
<dbReference type="RefSeq" id="WP_101517589.1">
    <property type="nucleotide sequence ID" value="NZ_PKUS01000005.1"/>
</dbReference>
<feature type="transmembrane region" description="Helical" evidence="11">
    <location>
        <begin position="12"/>
        <end position="36"/>
    </location>
</feature>
<dbReference type="CDD" id="cd06225">
    <property type="entry name" value="HAMP"/>
    <property type="match status" value="1"/>
</dbReference>
<keyword evidence="5" id="KW-0808">Transferase</keyword>
<dbReference type="AlphaFoldDB" id="A0A2N5X533"/>
<evidence type="ECO:0000256" key="11">
    <source>
        <dbReference type="SAM" id="Phobius"/>
    </source>
</evidence>
<feature type="domain" description="HAMP" evidence="13">
    <location>
        <begin position="171"/>
        <end position="224"/>
    </location>
</feature>
<feature type="transmembrane region" description="Helical" evidence="11">
    <location>
        <begin position="153"/>
        <end position="174"/>
    </location>
</feature>
<dbReference type="PANTHER" id="PTHR45436">
    <property type="entry name" value="SENSOR HISTIDINE KINASE YKOH"/>
    <property type="match status" value="1"/>
</dbReference>
<comment type="catalytic activity">
    <reaction evidence="1">
        <text>ATP + protein L-histidine = ADP + protein N-phospho-L-histidine.</text>
        <dbReference type="EC" id="2.7.13.3"/>
    </reaction>
</comment>
<dbReference type="InterPro" id="IPR003594">
    <property type="entry name" value="HATPase_dom"/>
</dbReference>
<evidence type="ECO:0000256" key="4">
    <source>
        <dbReference type="ARBA" id="ARBA00022553"/>
    </source>
</evidence>
<dbReference type="PROSITE" id="PS50109">
    <property type="entry name" value="HIS_KIN"/>
    <property type="match status" value="1"/>
</dbReference>
<dbReference type="InterPro" id="IPR003660">
    <property type="entry name" value="HAMP_dom"/>
</dbReference>
<keyword evidence="10 11" id="KW-0472">Membrane</keyword>
<evidence type="ECO:0000256" key="3">
    <source>
        <dbReference type="ARBA" id="ARBA00012438"/>
    </source>
</evidence>
<evidence type="ECO:0000256" key="8">
    <source>
        <dbReference type="ARBA" id="ARBA00022989"/>
    </source>
</evidence>
<evidence type="ECO:0000259" key="13">
    <source>
        <dbReference type="PROSITE" id="PS50885"/>
    </source>
</evidence>
<dbReference type="InterPro" id="IPR004358">
    <property type="entry name" value="Sig_transdc_His_kin-like_C"/>
</dbReference>
<evidence type="ECO:0000256" key="9">
    <source>
        <dbReference type="ARBA" id="ARBA00023012"/>
    </source>
</evidence>
<evidence type="ECO:0000256" key="6">
    <source>
        <dbReference type="ARBA" id="ARBA00022692"/>
    </source>
</evidence>
<comment type="subcellular location">
    <subcellularLocation>
        <location evidence="2">Membrane</location>
    </subcellularLocation>
</comment>
<protein>
    <recommendedName>
        <fullName evidence="3">histidine kinase</fullName>
        <ecNumber evidence="3">2.7.13.3</ecNumber>
    </recommendedName>
</protein>
<dbReference type="PROSITE" id="PS50885">
    <property type="entry name" value="HAMP"/>
    <property type="match status" value="1"/>
</dbReference>
<dbReference type="CDD" id="cd00075">
    <property type="entry name" value="HATPase"/>
    <property type="match status" value="1"/>
</dbReference>
<keyword evidence="7 14" id="KW-0418">Kinase</keyword>
<organism evidence="14 15">
    <name type="scientific">Pseudohalioglobus lutimaris</name>
    <dbReference type="NCBI Taxonomy" id="1737061"/>
    <lineage>
        <taxon>Bacteria</taxon>
        <taxon>Pseudomonadati</taxon>
        <taxon>Pseudomonadota</taxon>
        <taxon>Gammaproteobacteria</taxon>
        <taxon>Cellvibrionales</taxon>
        <taxon>Halieaceae</taxon>
        <taxon>Pseudohalioglobus</taxon>
    </lineage>
</organism>
<dbReference type="GO" id="GO:0000155">
    <property type="term" value="F:phosphorelay sensor kinase activity"/>
    <property type="evidence" value="ECO:0007669"/>
    <property type="project" value="InterPro"/>
</dbReference>
<keyword evidence="8 11" id="KW-1133">Transmembrane helix</keyword>
<dbReference type="InterPro" id="IPR050428">
    <property type="entry name" value="TCS_sensor_his_kinase"/>
</dbReference>
<dbReference type="EC" id="2.7.13.3" evidence="3"/>
<dbReference type="Proteomes" id="UP000235005">
    <property type="component" value="Unassembled WGS sequence"/>
</dbReference>
<dbReference type="SUPFAM" id="SSF47384">
    <property type="entry name" value="Homodimeric domain of signal transducing histidine kinase"/>
    <property type="match status" value="1"/>
</dbReference>
<dbReference type="GO" id="GO:0005886">
    <property type="term" value="C:plasma membrane"/>
    <property type="evidence" value="ECO:0007669"/>
    <property type="project" value="TreeGrafter"/>
</dbReference>
<evidence type="ECO:0000256" key="10">
    <source>
        <dbReference type="ARBA" id="ARBA00023136"/>
    </source>
</evidence>
<proteinExistence type="predicted"/>
<dbReference type="EMBL" id="PKUS01000005">
    <property type="protein sequence ID" value="PLW69596.1"/>
    <property type="molecule type" value="Genomic_DNA"/>
</dbReference>
<evidence type="ECO:0000259" key="12">
    <source>
        <dbReference type="PROSITE" id="PS50109"/>
    </source>
</evidence>
<dbReference type="InterPro" id="IPR036097">
    <property type="entry name" value="HisK_dim/P_sf"/>
</dbReference>
<dbReference type="SMART" id="SM00304">
    <property type="entry name" value="HAMP"/>
    <property type="match status" value="1"/>
</dbReference>
<keyword evidence="4" id="KW-0597">Phosphoprotein</keyword>
<dbReference type="Gene3D" id="3.30.565.10">
    <property type="entry name" value="Histidine kinase-like ATPase, C-terminal domain"/>
    <property type="match status" value="1"/>
</dbReference>
<accession>A0A2N5X533</accession>
<dbReference type="OrthoDB" id="9809766at2"/>
<name>A0A2N5X533_9GAMM</name>